<evidence type="ECO:0000259" key="2">
    <source>
        <dbReference type="PROSITE" id="PS50141"/>
    </source>
</evidence>
<dbReference type="InParanoid" id="A0A151GRV8"/>
<feature type="domain" description="A to I editase" evidence="2">
    <location>
        <begin position="53"/>
        <end position="373"/>
    </location>
</feature>
<dbReference type="PANTHER" id="PTHR47803:SF1">
    <property type="entry name" value="TRNA-SPECIFIC ADENOSINE DEAMINASE 1"/>
    <property type="match status" value="1"/>
</dbReference>
<dbReference type="InterPro" id="IPR002466">
    <property type="entry name" value="A_deamin"/>
</dbReference>
<evidence type="ECO:0000313" key="3">
    <source>
        <dbReference type="EMBL" id="KYK59798.1"/>
    </source>
</evidence>
<gene>
    <name evidence="3" type="ORF">DCS_00932</name>
</gene>
<dbReference type="FunCoup" id="A0A151GRV8">
    <property type="interactions" value="223"/>
</dbReference>
<dbReference type="PROSITE" id="PS50141">
    <property type="entry name" value="A_DEAMIN_EDITASE"/>
    <property type="match status" value="1"/>
</dbReference>
<organism evidence="3 4">
    <name type="scientific">Drechmeria coniospora</name>
    <name type="common">Nematophagous fungus</name>
    <name type="synonym">Meria coniospora</name>
    <dbReference type="NCBI Taxonomy" id="98403"/>
    <lineage>
        <taxon>Eukaryota</taxon>
        <taxon>Fungi</taxon>
        <taxon>Dikarya</taxon>
        <taxon>Ascomycota</taxon>
        <taxon>Pezizomycotina</taxon>
        <taxon>Sordariomycetes</taxon>
        <taxon>Hypocreomycetidae</taxon>
        <taxon>Hypocreales</taxon>
        <taxon>Ophiocordycipitaceae</taxon>
        <taxon>Drechmeria</taxon>
    </lineage>
</organism>
<keyword evidence="4" id="KW-1185">Reference proteome</keyword>
<feature type="region of interest" description="Disordered" evidence="1">
    <location>
        <begin position="106"/>
        <end position="125"/>
    </location>
</feature>
<dbReference type="GO" id="GO:0003723">
    <property type="term" value="F:RNA binding"/>
    <property type="evidence" value="ECO:0007669"/>
    <property type="project" value="InterPro"/>
</dbReference>
<dbReference type="EMBL" id="LAYC01000001">
    <property type="protein sequence ID" value="KYK59798.1"/>
    <property type="molecule type" value="Genomic_DNA"/>
</dbReference>
<reference evidence="3 4" key="1">
    <citation type="journal article" date="2016" name="Sci. Rep.">
        <title>Insights into Adaptations to a Near-Obligate Nematode Endoparasitic Lifestyle from the Finished Genome of Drechmeria coniospora.</title>
        <authorList>
            <person name="Zhang L."/>
            <person name="Zhou Z."/>
            <person name="Guo Q."/>
            <person name="Fokkens L."/>
            <person name="Miskei M."/>
            <person name="Pocsi I."/>
            <person name="Zhang W."/>
            <person name="Chen M."/>
            <person name="Wang L."/>
            <person name="Sun Y."/>
            <person name="Donzelli B.G."/>
            <person name="Gibson D.M."/>
            <person name="Nelson D.R."/>
            <person name="Luo J.G."/>
            <person name="Rep M."/>
            <person name="Liu H."/>
            <person name="Yang S."/>
            <person name="Wang J."/>
            <person name="Krasnoff S.B."/>
            <person name="Xu Y."/>
            <person name="Molnar I."/>
            <person name="Lin M."/>
        </authorList>
    </citation>
    <scope>NUCLEOTIDE SEQUENCE [LARGE SCALE GENOMIC DNA]</scope>
    <source>
        <strain evidence="3 4">ARSEF 6962</strain>
    </source>
</reference>
<protein>
    <submittedName>
        <fullName evidence="3">Putative tRNA-specific adenosine deaminase 1</fullName>
    </submittedName>
</protein>
<dbReference type="AlphaFoldDB" id="A0A151GRV8"/>
<dbReference type="SMART" id="SM00552">
    <property type="entry name" value="ADEAMc"/>
    <property type="match status" value="1"/>
</dbReference>
<dbReference type="STRING" id="98403.A0A151GRV8"/>
<dbReference type="GO" id="GO:0043829">
    <property type="term" value="F:tRNA-specific adenosine-37 deaminase activity"/>
    <property type="evidence" value="ECO:0007669"/>
    <property type="project" value="TreeGrafter"/>
</dbReference>
<dbReference type="RefSeq" id="XP_040659150.1">
    <property type="nucleotide sequence ID" value="XM_040798267.1"/>
</dbReference>
<dbReference type="GeneID" id="63713575"/>
<dbReference type="Proteomes" id="UP000076580">
    <property type="component" value="Chromosome 01"/>
</dbReference>
<feature type="compositionally biased region" description="Basic and acidic residues" evidence="1">
    <location>
        <begin position="116"/>
        <end position="125"/>
    </location>
</feature>
<evidence type="ECO:0000313" key="4">
    <source>
        <dbReference type="Proteomes" id="UP000076580"/>
    </source>
</evidence>
<dbReference type="InterPro" id="IPR042935">
    <property type="entry name" value="Tad1"/>
</dbReference>
<evidence type="ECO:0000256" key="1">
    <source>
        <dbReference type="SAM" id="MobiDB-lite"/>
    </source>
</evidence>
<comment type="caution">
    <text evidence="3">The sequence shown here is derived from an EMBL/GenBank/DDBJ whole genome shotgun (WGS) entry which is preliminary data.</text>
</comment>
<accession>A0A151GRV8</accession>
<dbReference type="Pfam" id="PF02137">
    <property type="entry name" value="A_deamin"/>
    <property type="match status" value="1"/>
</dbReference>
<sequence>MITRADLIAQVVITQFGKLPSKRKPAVRDNGLHDWVPLSGIVAEVDGRFTCLALATGMKCLPACKLPESNGNALHDWHAEILAIRTLNRFLLDDCSSLIENRPHSGLLQTAPHGGTSDEKPRTPPFRIRDNVKIHMYCSEAPCGDASMELTMAVQPDASPWQRPASGIIPLPDGSDPLPGRADFSQLGIVRRKPARGDAQPTLSKSCSDKLALKQATSLLCSLTALYVEPANAYVDTLVLPESQYSSVACARAFSETGRMSSVRGKTWRGGYVFRPFAVEATTVEFDFSRRAVLARAAEGISASNIAAAWSLSGVEESIINGVLQGRKMSDQRGASHMSRRQMWRAARHLARRLDGHDAMAHPLSQPTYRDVKGGTLLAEREAVKAAVRVAALVGWVPCREDADFNIDVAS</sequence>
<name>A0A151GRV8_DRECN</name>
<proteinExistence type="predicted"/>
<dbReference type="GO" id="GO:0002100">
    <property type="term" value="P:tRNA wobble adenosine to inosine editing"/>
    <property type="evidence" value="ECO:0007669"/>
    <property type="project" value="InterPro"/>
</dbReference>
<dbReference type="PANTHER" id="PTHR47803">
    <property type="entry name" value="TRNA-SPECIFIC ADENOSINE DEAMINASE 1"/>
    <property type="match status" value="1"/>
</dbReference>